<keyword evidence="4" id="KW-1185">Reference proteome</keyword>
<dbReference type="RefSeq" id="WP_379750744.1">
    <property type="nucleotide sequence ID" value="NZ_JBHTCP010000050.1"/>
</dbReference>
<feature type="transmembrane region" description="Helical" evidence="1">
    <location>
        <begin position="204"/>
        <end position="228"/>
    </location>
</feature>
<feature type="transmembrane region" description="Helical" evidence="1">
    <location>
        <begin position="160"/>
        <end position="184"/>
    </location>
</feature>
<feature type="transmembrane region" description="Helical" evidence="1">
    <location>
        <begin position="257"/>
        <end position="275"/>
    </location>
</feature>
<organism evidence="3 4">
    <name type="scientific">Fictibacillus iocasae</name>
    <dbReference type="NCBI Taxonomy" id="2715437"/>
    <lineage>
        <taxon>Bacteria</taxon>
        <taxon>Bacillati</taxon>
        <taxon>Bacillota</taxon>
        <taxon>Bacilli</taxon>
        <taxon>Bacillales</taxon>
        <taxon>Fictibacillaceae</taxon>
        <taxon>Fictibacillus</taxon>
    </lineage>
</organism>
<keyword evidence="1" id="KW-0472">Membrane</keyword>
<dbReference type="Pfam" id="PF06724">
    <property type="entry name" value="DUF1206"/>
    <property type="match status" value="3"/>
</dbReference>
<keyword evidence="1" id="KW-0812">Transmembrane</keyword>
<accession>A0ABW2NRD8</accession>
<evidence type="ECO:0000256" key="1">
    <source>
        <dbReference type="SAM" id="Phobius"/>
    </source>
</evidence>
<dbReference type="InterPro" id="IPR009597">
    <property type="entry name" value="DUF1206"/>
</dbReference>
<protein>
    <submittedName>
        <fullName evidence="3">DUF1206 domain-containing protein</fullName>
    </submittedName>
</protein>
<gene>
    <name evidence="3" type="ORF">ACFQPF_15915</name>
</gene>
<feature type="domain" description="DUF1206" evidence="2">
    <location>
        <begin position="33"/>
        <end position="100"/>
    </location>
</feature>
<proteinExistence type="predicted"/>
<sequence>MSKQPFVKKRTLRQKISGHITSCKPAVLKFARFGYTAKGIVYMLIGILALLAATGLKGKLTSQEGAMYTLAKQPFGPVLLIILAAGLAGYTLWQIIRALFDPECPNPTWKRWFNRIGYLFIAGIYTTLCISALRILFRARVDTSDKGYQTLSEKMLSQPFGQLIIGLAGLVFIIIGSVMLFQAVSGRFKKKFKKNEMNKEEWRWSGYVGTFGMSARAVVFVIIGIFLIRTAYTSDPKETKGLDGALAELASQPYGPLQLGIVALGFISYGVYMFAHARYRRLQNN</sequence>
<evidence type="ECO:0000313" key="4">
    <source>
        <dbReference type="Proteomes" id="UP001596549"/>
    </source>
</evidence>
<keyword evidence="1" id="KW-1133">Transmembrane helix</keyword>
<feature type="transmembrane region" description="Helical" evidence="1">
    <location>
        <begin position="116"/>
        <end position="137"/>
    </location>
</feature>
<name>A0ABW2NRD8_9BACL</name>
<evidence type="ECO:0000313" key="3">
    <source>
        <dbReference type="EMBL" id="MFC7373127.1"/>
    </source>
</evidence>
<feature type="transmembrane region" description="Helical" evidence="1">
    <location>
        <begin position="76"/>
        <end position="96"/>
    </location>
</feature>
<reference evidence="4" key="1">
    <citation type="journal article" date="2019" name="Int. J. Syst. Evol. Microbiol.">
        <title>The Global Catalogue of Microorganisms (GCM) 10K type strain sequencing project: providing services to taxonomists for standard genome sequencing and annotation.</title>
        <authorList>
            <consortium name="The Broad Institute Genomics Platform"/>
            <consortium name="The Broad Institute Genome Sequencing Center for Infectious Disease"/>
            <person name="Wu L."/>
            <person name="Ma J."/>
        </authorList>
    </citation>
    <scope>NUCLEOTIDE SEQUENCE [LARGE SCALE GENOMIC DNA]</scope>
    <source>
        <strain evidence="4">NBRC 106396</strain>
    </source>
</reference>
<dbReference type="Proteomes" id="UP001596549">
    <property type="component" value="Unassembled WGS sequence"/>
</dbReference>
<feature type="domain" description="DUF1206" evidence="2">
    <location>
        <begin position="116"/>
        <end position="185"/>
    </location>
</feature>
<dbReference type="EMBL" id="JBHTCP010000050">
    <property type="protein sequence ID" value="MFC7373127.1"/>
    <property type="molecule type" value="Genomic_DNA"/>
</dbReference>
<feature type="domain" description="DUF1206" evidence="2">
    <location>
        <begin position="211"/>
        <end position="280"/>
    </location>
</feature>
<feature type="transmembrane region" description="Helical" evidence="1">
    <location>
        <begin position="39"/>
        <end position="56"/>
    </location>
</feature>
<comment type="caution">
    <text evidence="3">The sequence shown here is derived from an EMBL/GenBank/DDBJ whole genome shotgun (WGS) entry which is preliminary data.</text>
</comment>
<evidence type="ECO:0000259" key="2">
    <source>
        <dbReference type="Pfam" id="PF06724"/>
    </source>
</evidence>